<feature type="region of interest" description="Disordered" evidence="1">
    <location>
        <begin position="82"/>
        <end position="102"/>
    </location>
</feature>
<keyword evidence="5" id="KW-1185">Reference proteome</keyword>
<gene>
    <name evidence="4" type="ORF">FA10DRAFT_281888</name>
</gene>
<evidence type="ECO:0000259" key="3">
    <source>
        <dbReference type="PROSITE" id="PS51925"/>
    </source>
</evidence>
<evidence type="ECO:0000259" key="2">
    <source>
        <dbReference type="PROSITE" id="PS50296"/>
    </source>
</evidence>
<dbReference type="AlphaFoldDB" id="A0A316YC98"/>
<dbReference type="EMBL" id="KZ819641">
    <property type="protein sequence ID" value="PWN87117.1"/>
    <property type="molecule type" value="Genomic_DNA"/>
</dbReference>
<dbReference type="PANTHER" id="PTHR12217">
    <property type="entry name" value="EUKARYOTIC TRANSLATION INITIATION FACTOR 2D"/>
    <property type="match status" value="1"/>
</dbReference>
<dbReference type="InterPro" id="IPR036877">
    <property type="entry name" value="SUI1_dom_sf"/>
</dbReference>
<dbReference type="PANTHER" id="PTHR12217:SF4">
    <property type="entry name" value="EUKARYOTIC TRANSLATION INITIATION FACTOR 2D"/>
    <property type="match status" value="1"/>
</dbReference>
<feature type="compositionally biased region" description="Polar residues" evidence="1">
    <location>
        <begin position="435"/>
        <end position="445"/>
    </location>
</feature>
<dbReference type="Pfam" id="PF17832">
    <property type="entry name" value="Pre-PUA"/>
    <property type="match status" value="1"/>
</dbReference>
<dbReference type="GeneID" id="37045640"/>
<feature type="region of interest" description="Disordered" evidence="1">
    <location>
        <begin position="584"/>
        <end position="612"/>
    </location>
</feature>
<dbReference type="InterPro" id="IPR041366">
    <property type="entry name" value="Pre-PUA"/>
</dbReference>
<accession>A0A316YC98</accession>
<dbReference type="Proteomes" id="UP000245768">
    <property type="component" value="Unassembled WGS sequence"/>
</dbReference>
<dbReference type="Pfam" id="PF01253">
    <property type="entry name" value="SUI1"/>
    <property type="match status" value="1"/>
</dbReference>
<evidence type="ECO:0000256" key="1">
    <source>
        <dbReference type="SAM" id="MobiDB-lite"/>
    </source>
</evidence>
<dbReference type="InParanoid" id="A0A316YC98"/>
<dbReference type="InterPro" id="IPR001950">
    <property type="entry name" value="SUI1"/>
</dbReference>
<dbReference type="SUPFAM" id="SSF55159">
    <property type="entry name" value="eIF1-like"/>
    <property type="match status" value="1"/>
</dbReference>
<evidence type="ECO:0000313" key="4">
    <source>
        <dbReference type="EMBL" id="PWN87117.1"/>
    </source>
</evidence>
<dbReference type="STRING" id="215250.A0A316YC98"/>
<feature type="region of interest" description="Disordered" evidence="1">
    <location>
        <begin position="233"/>
        <end position="293"/>
    </location>
</feature>
<dbReference type="InterPro" id="IPR003121">
    <property type="entry name" value="SWIB_MDM2_domain"/>
</dbReference>
<dbReference type="OrthoDB" id="199771at2759"/>
<dbReference type="PROSITE" id="PS51925">
    <property type="entry name" value="SWIB_MDM2"/>
    <property type="match status" value="1"/>
</dbReference>
<dbReference type="InterPro" id="IPR036885">
    <property type="entry name" value="SWIB_MDM2_dom_sf"/>
</dbReference>
<dbReference type="InterPro" id="IPR057429">
    <property type="entry name" value="WH_eIF2D"/>
</dbReference>
<evidence type="ECO:0000313" key="5">
    <source>
        <dbReference type="Proteomes" id="UP000245768"/>
    </source>
</evidence>
<dbReference type="GO" id="GO:0001731">
    <property type="term" value="P:formation of translation preinitiation complex"/>
    <property type="evidence" value="ECO:0007669"/>
    <property type="project" value="InterPro"/>
</dbReference>
<sequence>MFKKPPQLKPASPLRSSSRRAFLAHLQALYPALADATPEVLSEVVPNGLRHCGATTSGGQKAVIYTDDHGKPLWFELGPQAGSALQQSEKKNKKSGNGGPSGGEKLFEVFPTVYALWLAPDILPRLPTWPQIVNPTLLSGSALMIPGLIPPPHTFPADLQHASSSSSSLPTKSTIVAITPYPSPVPLVVARLDADMKDIVQKRSVGEKGKAATTIHALGDFLWELGGKGEPPAAEQVAAAADSLQSGGDEQIQQGDDGIKLDDVDGKTTNGDAKGHAEDDGEEENGQQEDTHSFTAKEVDSILNLAMLLTLTKLSKQSQQFPMPLSSFYSSHVLPNRPAHWPPLDAKGKRRARLPDSLVECEAGDGGERVVIAESTDVRRSSAKKLAKWIKGIEKRDLVKCKDIKGKDTVIVSITSKHPDLEGVTPYLTLSQQALQDSENGQTGPASAGAEGATAVGQASSSSSDANKKTQVVVERFWKANASSVKLFQEMGASTSEPLPRPVIRQYLNDYLTARSLVDPADQSQIRIDDAALTHALFPKVALSDIPPRMRREAILDKLLSASCVEYHRLSRLRPDRAREWTLSNTKASATSALPAEGLEKSEEVGPMTKGPHKRLHLEIKPRQGRKVVSLLTGLDQYGVEAESFAADLMRSVGASASAQVLQPATAKVRAKYEVFVQGDQRKVILDFLAREGIDKAFVEVVDLTKK</sequence>
<dbReference type="GO" id="GO:0003743">
    <property type="term" value="F:translation initiation factor activity"/>
    <property type="evidence" value="ECO:0007669"/>
    <property type="project" value="InterPro"/>
</dbReference>
<protein>
    <submittedName>
        <fullName evidence="4">Uncharacterized protein</fullName>
    </submittedName>
</protein>
<feature type="domain" description="DM2" evidence="3">
    <location>
        <begin position="476"/>
        <end position="562"/>
    </location>
</feature>
<feature type="region of interest" description="Disordered" evidence="1">
    <location>
        <begin position="435"/>
        <end position="467"/>
    </location>
</feature>
<dbReference type="InterPro" id="IPR048248">
    <property type="entry name" value="PUA_eIF2d-like"/>
</dbReference>
<feature type="domain" description="SUI1" evidence="2">
    <location>
        <begin position="616"/>
        <end position="693"/>
    </location>
</feature>
<dbReference type="Gene3D" id="3.10.400.20">
    <property type="match status" value="1"/>
</dbReference>
<feature type="compositionally biased region" description="Low complexity" evidence="1">
    <location>
        <begin position="233"/>
        <end position="256"/>
    </location>
</feature>
<name>A0A316YC98_9BASI</name>
<dbReference type="Pfam" id="PF26292">
    <property type="entry name" value="PUA_elF2D"/>
    <property type="match status" value="1"/>
</dbReference>
<dbReference type="RefSeq" id="XP_025374315.1">
    <property type="nucleotide sequence ID" value="XM_025523724.1"/>
</dbReference>
<proteinExistence type="predicted"/>
<dbReference type="Gene3D" id="3.30.780.10">
    <property type="entry name" value="SUI1-like domain"/>
    <property type="match status" value="1"/>
</dbReference>
<dbReference type="InterPro" id="IPR058886">
    <property type="entry name" value="SWIB_eIF2D"/>
</dbReference>
<dbReference type="InterPro" id="IPR039757">
    <property type="entry name" value="EIF2D"/>
</dbReference>
<feature type="compositionally biased region" description="Basic and acidic residues" evidence="1">
    <location>
        <begin position="257"/>
        <end position="266"/>
    </location>
</feature>
<dbReference type="PROSITE" id="PS50296">
    <property type="entry name" value="SUI1"/>
    <property type="match status" value="1"/>
</dbReference>
<dbReference type="SUPFAM" id="SSF47592">
    <property type="entry name" value="SWIB/MDM2 domain"/>
    <property type="match status" value="1"/>
</dbReference>
<dbReference type="Pfam" id="PF25304">
    <property type="entry name" value="WHD_eIF2D"/>
    <property type="match status" value="1"/>
</dbReference>
<dbReference type="Pfam" id="PF26291">
    <property type="entry name" value="SWIB_eIF2D"/>
    <property type="match status" value="1"/>
</dbReference>
<reference evidence="4 5" key="1">
    <citation type="journal article" date="2018" name="Mol. Biol. Evol.">
        <title>Broad Genomic Sampling Reveals a Smut Pathogenic Ancestry of the Fungal Clade Ustilaginomycotina.</title>
        <authorList>
            <person name="Kijpornyongpan T."/>
            <person name="Mondo S.J."/>
            <person name="Barry K."/>
            <person name="Sandor L."/>
            <person name="Lee J."/>
            <person name="Lipzen A."/>
            <person name="Pangilinan J."/>
            <person name="LaButti K."/>
            <person name="Hainaut M."/>
            <person name="Henrissat B."/>
            <person name="Grigoriev I.V."/>
            <person name="Spatafora J.W."/>
            <person name="Aime M.C."/>
        </authorList>
    </citation>
    <scope>NUCLEOTIDE SEQUENCE [LARGE SCALE GENOMIC DNA]</scope>
    <source>
        <strain evidence="4 5">MCA 4198</strain>
    </source>
</reference>
<organism evidence="4 5">
    <name type="scientific">Acaromyces ingoldii</name>
    <dbReference type="NCBI Taxonomy" id="215250"/>
    <lineage>
        <taxon>Eukaryota</taxon>
        <taxon>Fungi</taxon>
        <taxon>Dikarya</taxon>
        <taxon>Basidiomycota</taxon>
        <taxon>Ustilaginomycotina</taxon>
        <taxon>Exobasidiomycetes</taxon>
        <taxon>Exobasidiales</taxon>
        <taxon>Cryptobasidiaceae</taxon>
        <taxon>Acaromyces</taxon>
    </lineage>
</organism>